<proteinExistence type="predicted"/>
<dbReference type="AlphaFoldDB" id="X0TSZ0"/>
<accession>X0TSZ0</accession>
<name>X0TSZ0_9ZZZZ</name>
<evidence type="ECO:0000313" key="1">
    <source>
        <dbReference type="EMBL" id="GAF91292.1"/>
    </source>
</evidence>
<feature type="non-terminal residue" evidence="1">
    <location>
        <position position="1"/>
    </location>
</feature>
<sequence length="198" mass="22572">DYEYLTLHRFPEIARVLCLQTRLAGRRAGALSPGRVYVIVVPGLPEEEARGYIPLSRLTIPDELRERINAYLNERRPLTAQLEARAAGYRRVRAEVVVIGEPGVDERQLARDIITALELLINPLVGGPNGTGWPFGRELYLSDLYACVQQVKGLRYVHEVRMGWVDESETVHPVERKIELLAHEVLVSDRHQVRVEFE</sequence>
<dbReference type="EMBL" id="BARS01016837">
    <property type="protein sequence ID" value="GAF91292.1"/>
    <property type="molecule type" value="Genomic_DNA"/>
</dbReference>
<organism evidence="1">
    <name type="scientific">marine sediment metagenome</name>
    <dbReference type="NCBI Taxonomy" id="412755"/>
    <lineage>
        <taxon>unclassified sequences</taxon>
        <taxon>metagenomes</taxon>
        <taxon>ecological metagenomes</taxon>
    </lineage>
</organism>
<reference evidence="1" key="1">
    <citation type="journal article" date="2014" name="Front. Microbiol.">
        <title>High frequency of phylogenetically diverse reductive dehalogenase-homologous genes in deep subseafloor sedimentary metagenomes.</title>
        <authorList>
            <person name="Kawai M."/>
            <person name="Futagami T."/>
            <person name="Toyoda A."/>
            <person name="Takaki Y."/>
            <person name="Nishi S."/>
            <person name="Hori S."/>
            <person name="Arai W."/>
            <person name="Tsubouchi T."/>
            <person name="Morono Y."/>
            <person name="Uchiyama I."/>
            <person name="Ito T."/>
            <person name="Fujiyama A."/>
            <person name="Inagaki F."/>
            <person name="Takami H."/>
        </authorList>
    </citation>
    <scope>NUCLEOTIDE SEQUENCE</scope>
    <source>
        <strain evidence="1">Expedition CK06-06</strain>
    </source>
</reference>
<gene>
    <name evidence="1" type="ORF">S01H1_27622</name>
</gene>
<comment type="caution">
    <text evidence="1">The sequence shown here is derived from an EMBL/GenBank/DDBJ whole genome shotgun (WGS) entry which is preliminary data.</text>
</comment>
<protein>
    <recommendedName>
        <fullName evidence="2">Baseplate protein J-like domain-containing protein</fullName>
    </recommendedName>
</protein>
<evidence type="ECO:0008006" key="2">
    <source>
        <dbReference type="Google" id="ProtNLM"/>
    </source>
</evidence>